<protein>
    <recommendedName>
        <fullName evidence="3">Flavin reductase</fullName>
    </recommendedName>
</protein>
<evidence type="ECO:0008006" key="3">
    <source>
        <dbReference type="Google" id="ProtNLM"/>
    </source>
</evidence>
<name>A0A920BRE6_9ACTN</name>
<organism evidence="1 2">
    <name type="scientific">Paractinoplanes toevensis</name>
    <dbReference type="NCBI Taxonomy" id="571911"/>
    <lineage>
        <taxon>Bacteria</taxon>
        <taxon>Bacillati</taxon>
        <taxon>Actinomycetota</taxon>
        <taxon>Actinomycetes</taxon>
        <taxon>Micromonosporales</taxon>
        <taxon>Micromonosporaceae</taxon>
        <taxon>Paractinoplanes</taxon>
    </lineage>
</organism>
<evidence type="ECO:0000313" key="1">
    <source>
        <dbReference type="EMBL" id="GIM98053.1"/>
    </source>
</evidence>
<dbReference type="Proteomes" id="UP000677082">
    <property type="component" value="Unassembled WGS sequence"/>
</dbReference>
<dbReference type="EMBL" id="BOQN01000177">
    <property type="protein sequence ID" value="GIM98053.1"/>
    <property type="molecule type" value="Genomic_DNA"/>
</dbReference>
<comment type="caution">
    <text evidence="1">The sequence shown here is derived from an EMBL/GenBank/DDBJ whole genome shotgun (WGS) entry which is preliminary data.</text>
</comment>
<dbReference type="AlphaFoldDB" id="A0A920BRE6"/>
<evidence type="ECO:0000313" key="2">
    <source>
        <dbReference type="Proteomes" id="UP000677082"/>
    </source>
</evidence>
<gene>
    <name evidence="1" type="ORF">Ato02nite_098460</name>
</gene>
<accession>A0A920BRE6</accession>
<sequence length="83" mass="9487">MTTAPPSVGHRYRRPSWDCRVCRQPWPCTPAKAVLLVQFRAFPTVLPIYLSGRMFAAWGDLQAPGQAAPPELYERFVSWAHHH</sequence>
<proteinExistence type="predicted"/>
<reference evidence="1 2" key="1">
    <citation type="submission" date="2021-03" db="EMBL/GenBank/DDBJ databases">
        <title>Whole genome shotgun sequence of Actinoplanes toevensis NBRC 105298.</title>
        <authorList>
            <person name="Komaki H."/>
            <person name="Tamura T."/>
        </authorList>
    </citation>
    <scope>NUCLEOTIDE SEQUENCE [LARGE SCALE GENOMIC DNA]</scope>
    <source>
        <strain evidence="1 2">NBRC 105298</strain>
    </source>
</reference>
<keyword evidence="2" id="KW-1185">Reference proteome</keyword>